<dbReference type="SUPFAM" id="SSF53720">
    <property type="entry name" value="ALDH-like"/>
    <property type="match status" value="1"/>
</dbReference>
<dbReference type="Gene3D" id="3.40.605.10">
    <property type="entry name" value="Aldehyde Dehydrogenase, Chain A, domain 1"/>
    <property type="match status" value="1"/>
</dbReference>
<dbReference type="InterPro" id="IPR016162">
    <property type="entry name" value="Ald_DH_N"/>
</dbReference>
<proteinExistence type="predicted"/>
<comment type="caution">
    <text evidence="3">The sequence shown here is derived from an EMBL/GenBank/DDBJ whole genome shotgun (WGS) entry which is preliminary data.</text>
</comment>
<keyword evidence="1" id="KW-0560">Oxidoreductase</keyword>
<dbReference type="InterPro" id="IPR015590">
    <property type="entry name" value="Aldehyde_DH_dom"/>
</dbReference>
<sequence length="455" mass="49169">MEDRTQIDEMLEKAKAAQSVMETYTQEQVDALVKIVGKTIFDNAEILAEEAVSETHYGRVDSKIYKQQKATAAAWYYLRDKKSVGIIDNDTINGVVTFAKPVGVVACLAPSTNPTSTVASNVMNIIKCRNAVIVSPHPGAKNVTVHGVSLINAALEKVKAPENLIQIITEPSLDKTQELMKKSDVIVATGGASMVKSAYSSGRPSFGVGQGNVQVIVADDYKDYDKVAATVVGSRAYDNGIPCTGEQALHFPKEDQDKIVQAFLKEKAAMIPDDKAAGLAGLLFKENGAINPEYVGMKPALLARALGFTVPEDTQILIFNSRGMGKDNQLRREKLCPVVQLFPYNSFEEGVAAAKQNLLWEGAGHTSVVYTDDEKKAEYAGAELPVGRILVNQAGGAASGGNYINGLHPTMSLGCGSWGNNSISENLTYKHLMNVTKLAYYHDCTMPPFEEVWAL</sequence>
<dbReference type="CDD" id="cd07122">
    <property type="entry name" value="ALDH_F20_ACDH"/>
    <property type="match status" value="1"/>
</dbReference>
<evidence type="ECO:0000259" key="2">
    <source>
        <dbReference type="Pfam" id="PF00171"/>
    </source>
</evidence>
<dbReference type="GO" id="GO:0016620">
    <property type="term" value="F:oxidoreductase activity, acting on the aldehyde or oxo group of donors, NAD or NADP as acceptor"/>
    <property type="evidence" value="ECO:0007669"/>
    <property type="project" value="InterPro"/>
</dbReference>
<dbReference type="InterPro" id="IPR016161">
    <property type="entry name" value="Ald_DH/histidinol_DH"/>
</dbReference>
<organism evidence="3 4">
    <name type="scientific">Candidatus Mediterraneibacter pullicola</name>
    <dbReference type="NCBI Taxonomy" id="2838682"/>
    <lineage>
        <taxon>Bacteria</taxon>
        <taxon>Bacillati</taxon>
        <taxon>Bacillota</taxon>
        <taxon>Clostridia</taxon>
        <taxon>Lachnospirales</taxon>
        <taxon>Lachnospiraceae</taxon>
        <taxon>Mediterraneibacter</taxon>
    </lineage>
</organism>
<name>A0A9D2H944_9FIRM</name>
<feature type="domain" description="Aldehyde dehydrogenase" evidence="2">
    <location>
        <begin position="3"/>
        <end position="270"/>
    </location>
</feature>
<protein>
    <submittedName>
        <fullName evidence="3">Aldehyde dehydrogenase family protein</fullName>
    </submittedName>
</protein>
<evidence type="ECO:0000256" key="1">
    <source>
        <dbReference type="ARBA" id="ARBA00023002"/>
    </source>
</evidence>
<dbReference type="PANTHER" id="PTHR11699">
    <property type="entry name" value="ALDEHYDE DEHYDROGENASE-RELATED"/>
    <property type="match status" value="1"/>
</dbReference>
<gene>
    <name evidence="3" type="ORF">H9798_00240</name>
</gene>
<reference evidence="3" key="2">
    <citation type="submission" date="2021-04" db="EMBL/GenBank/DDBJ databases">
        <authorList>
            <person name="Gilroy R."/>
        </authorList>
    </citation>
    <scope>NUCLEOTIDE SEQUENCE</scope>
    <source>
        <strain evidence="3">ChiSjej2B20-11307</strain>
    </source>
</reference>
<accession>A0A9D2H944</accession>
<dbReference type="EMBL" id="DXAK01000001">
    <property type="protein sequence ID" value="HJA05570.1"/>
    <property type="molecule type" value="Genomic_DNA"/>
</dbReference>
<dbReference type="Pfam" id="PF00171">
    <property type="entry name" value="Aldedh"/>
    <property type="match status" value="1"/>
</dbReference>
<dbReference type="AlphaFoldDB" id="A0A9D2H944"/>
<evidence type="ECO:0000313" key="3">
    <source>
        <dbReference type="EMBL" id="HJA05570.1"/>
    </source>
</evidence>
<evidence type="ECO:0000313" key="4">
    <source>
        <dbReference type="Proteomes" id="UP000824223"/>
    </source>
</evidence>
<dbReference type="Proteomes" id="UP000824223">
    <property type="component" value="Unassembled WGS sequence"/>
</dbReference>
<dbReference type="Gene3D" id="3.40.309.10">
    <property type="entry name" value="Aldehyde Dehydrogenase, Chain A, domain 2"/>
    <property type="match status" value="1"/>
</dbReference>
<dbReference type="InterPro" id="IPR016163">
    <property type="entry name" value="Ald_DH_C"/>
</dbReference>
<reference evidence="3" key="1">
    <citation type="journal article" date="2021" name="PeerJ">
        <title>Extensive microbial diversity within the chicken gut microbiome revealed by metagenomics and culture.</title>
        <authorList>
            <person name="Gilroy R."/>
            <person name="Ravi A."/>
            <person name="Getino M."/>
            <person name="Pursley I."/>
            <person name="Horton D.L."/>
            <person name="Alikhan N.F."/>
            <person name="Baker D."/>
            <person name="Gharbi K."/>
            <person name="Hall N."/>
            <person name="Watson M."/>
            <person name="Adriaenssens E.M."/>
            <person name="Foster-Nyarko E."/>
            <person name="Jarju S."/>
            <person name="Secka A."/>
            <person name="Antonio M."/>
            <person name="Oren A."/>
            <person name="Chaudhuri R.R."/>
            <person name="La Ragione R."/>
            <person name="Hildebrand F."/>
            <person name="Pallen M.J."/>
        </authorList>
    </citation>
    <scope>NUCLEOTIDE SEQUENCE</scope>
    <source>
        <strain evidence="3">ChiSjej2B20-11307</strain>
    </source>
</reference>